<dbReference type="GeneID" id="63730775"/>
<dbReference type="Pfam" id="PF00107">
    <property type="entry name" value="ADH_zinc_N"/>
    <property type="match status" value="1"/>
</dbReference>
<name>A0A1L9Q141_ASPVE</name>
<evidence type="ECO:0000313" key="4">
    <source>
        <dbReference type="EMBL" id="OJJ07488.1"/>
    </source>
</evidence>
<dbReference type="OrthoDB" id="48317at2759"/>
<reference evidence="5" key="1">
    <citation type="journal article" date="2017" name="Genome Biol.">
        <title>Comparative genomics reveals high biological diversity and specific adaptations in the industrially and medically important fungal genus Aspergillus.</title>
        <authorList>
            <person name="de Vries R.P."/>
            <person name="Riley R."/>
            <person name="Wiebenga A."/>
            <person name="Aguilar-Osorio G."/>
            <person name="Amillis S."/>
            <person name="Uchima C.A."/>
            <person name="Anderluh G."/>
            <person name="Asadollahi M."/>
            <person name="Askin M."/>
            <person name="Barry K."/>
            <person name="Battaglia E."/>
            <person name="Bayram O."/>
            <person name="Benocci T."/>
            <person name="Braus-Stromeyer S.A."/>
            <person name="Caldana C."/>
            <person name="Canovas D."/>
            <person name="Cerqueira G.C."/>
            <person name="Chen F."/>
            <person name="Chen W."/>
            <person name="Choi C."/>
            <person name="Clum A."/>
            <person name="Dos Santos R.A."/>
            <person name="Damasio A.R."/>
            <person name="Diallinas G."/>
            <person name="Emri T."/>
            <person name="Fekete E."/>
            <person name="Flipphi M."/>
            <person name="Freyberg S."/>
            <person name="Gallo A."/>
            <person name="Gournas C."/>
            <person name="Habgood R."/>
            <person name="Hainaut M."/>
            <person name="Harispe M.L."/>
            <person name="Henrissat B."/>
            <person name="Hilden K.S."/>
            <person name="Hope R."/>
            <person name="Hossain A."/>
            <person name="Karabika E."/>
            <person name="Karaffa L."/>
            <person name="Karanyi Z."/>
            <person name="Krasevec N."/>
            <person name="Kuo A."/>
            <person name="Kusch H."/>
            <person name="LaButti K."/>
            <person name="Lagendijk E.L."/>
            <person name="Lapidus A."/>
            <person name="Levasseur A."/>
            <person name="Lindquist E."/>
            <person name="Lipzen A."/>
            <person name="Logrieco A.F."/>
            <person name="MacCabe A."/>
            <person name="Maekelae M.R."/>
            <person name="Malavazi I."/>
            <person name="Melin P."/>
            <person name="Meyer V."/>
            <person name="Mielnichuk N."/>
            <person name="Miskei M."/>
            <person name="Molnar A.P."/>
            <person name="Mule G."/>
            <person name="Ngan C.Y."/>
            <person name="Orejas M."/>
            <person name="Orosz E."/>
            <person name="Ouedraogo J.P."/>
            <person name="Overkamp K.M."/>
            <person name="Park H.-S."/>
            <person name="Perrone G."/>
            <person name="Piumi F."/>
            <person name="Punt P.J."/>
            <person name="Ram A.F."/>
            <person name="Ramon A."/>
            <person name="Rauscher S."/>
            <person name="Record E."/>
            <person name="Riano-Pachon D.M."/>
            <person name="Robert V."/>
            <person name="Roehrig J."/>
            <person name="Ruller R."/>
            <person name="Salamov A."/>
            <person name="Salih N.S."/>
            <person name="Samson R.A."/>
            <person name="Sandor E."/>
            <person name="Sanguinetti M."/>
            <person name="Schuetze T."/>
            <person name="Sepcic K."/>
            <person name="Shelest E."/>
            <person name="Sherlock G."/>
            <person name="Sophianopoulou V."/>
            <person name="Squina F.M."/>
            <person name="Sun H."/>
            <person name="Susca A."/>
            <person name="Todd R.B."/>
            <person name="Tsang A."/>
            <person name="Unkles S.E."/>
            <person name="van de Wiele N."/>
            <person name="van Rossen-Uffink D."/>
            <person name="Oliveira J.V."/>
            <person name="Vesth T.C."/>
            <person name="Visser J."/>
            <person name="Yu J.-H."/>
            <person name="Zhou M."/>
            <person name="Andersen M.R."/>
            <person name="Archer D.B."/>
            <person name="Baker S.E."/>
            <person name="Benoit I."/>
            <person name="Brakhage A.A."/>
            <person name="Braus G.H."/>
            <person name="Fischer R."/>
            <person name="Frisvad J.C."/>
            <person name="Goldman G.H."/>
            <person name="Houbraken J."/>
            <person name="Oakley B."/>
            <person name="Pocsi I."/>
            <person name="Scazzocchio C."/>
            <person name="Seiboth B."/>
            <person name="vanKuyk P.A."/>
            <person name="Wortman J."/>
            <person name="Dyer P.S."/>
            <person name="Grigoriev I.V."/>
        </authorList>
    </citation>
    <scope>NUCLEOTIDE SEQUENCE [LARGE SCALE GENOMIC DNA]</scope>
    <source>
        <strain evidence="5">CBS 583.65</strain>
    </source>
</reference>
<dbReference type="InterPro" id="IPR013149">
    <property type="entry name" value="ADH-like_C"/>
</dbReference>
<dbReference type="InterPro" id="IPR047122">
    <property type="entry name" value="Trans-enoyl_RdTase-like"/>
</dbReference>
<dbReference type="SUPFAM" id="SSF51735">
    <property type="entry name" value="NAD(P)-binding Rossmann-fold domains"/>
    <property type="match status" value="1"/>
</dbReference>
<dbReference type="VEuPathDB" id="FungiDB:ASPVEDRAFT_56854"/>
<dbReference type="PANTHER" id="PTHR45348">
    <property type="entry name" value="HYPOTHETICAL OXIDOREDUCTASE (EUROFUNG)"/>
    <property type="match status" value="1"/>
</dbReference>
<dbReference type="SUPFAM" id="SSF50129">
    <property type="entry name" value="GroES-like"/>
    <property type="match status" value="1"/>
</dbReference>
<comment type="similarity">
    <text evidence="1">Belongs to the zinc-containing alcohol dehydrogenase family.</text>
</comment>
<dbReference type="InterPro" id="IPR011032">
    <property type="entry name" value="GroES-like_sf"/>
</dbReference>
<dbReference type="InterPro" id="IPR036291">
    <property type="entry name" value="NAD(P)-bd_dom_sf"/>
</dbReference>
<dbReference type="PANTHER" id="PTHR45348:SF2">
    <property type="entry name" value="ZINC-TYPE ALCOHOL DEHYDROGENASE-LIKE PROTEIN C2E1P3.01"/>
    <property type="match status" value="1"/>
</dbReference>
<dbReference type="EMBL" id="KV878137">
    <property type="protein sequence ID" value="OJJ07488.1"/>
    <property type="molecule type" value="Genomic_DNA"/>
</dbReference>
<proteinExistence type="inferred from homology"/>
<dbReference type="CDD" id="cd08249">
    <property type="entry name" value="enoyl_reductase_like"/>
    <property type="match status" value="1"/>
</dbReference>
<dbReference type="GO" id="GO:0016651">
    <property type="term" value="F:oxidoreductase activity, acting on NAD(P)H"/>
    <property type="evidence" value="ECO:0007669"/>
    <property type="project" value="InterPro"/>
</dbReference>
<organism evidence="4 5">
    <name type="scientific">Aspergillus versicolor CBS 583.65</name>
    <dbReference type="NCBI Taxonomy" id="1036611"/>
    <lineage>
        <taxon>Eukaryota</taxon>
        <taxon>Fungi</taxon>
        <taxon>Dikarya</taxon>
        <taxon>Ascomycota</taxon>
        <taxon>Pezizomycotina</taxon>
        <taxon>Eurotiomycetes</taxon>
        <taxon>Eurotiomycetidae</taxon>
        <taxon>Eurotiales</taxon>
        <taxon>Aspergillaceae</taxon>
        <taxon>Aspergillus</taxon>
        <taxon>Aspergillus subgen. Nidulantes</taxon>
    </lineage>
</organism>
<evidence type="ECO:0000256" key="2">
    <source>
        <dbReference type="ARBA" id="ARBA00023002"/>
    </source>
</evidence>
<evidence type="ECO:0000256" key="1">
    <source>
        <dbReference type="ARBA" id="ARBA00008072"/>
    </source>
</evidence>
<dbReference type="InterPro" id="IPR013154">
    <property type="entry name" value="ADH-like_N"/>
</dbReference>
<sequence>MTTKAIVYVEKGKAAIQDVPIPKLRDDYVLVKVNAVGLNPTDWKHIDYGNTDPGTRSGCDYAGIVEAVGHKVQKAFKKGDRITGVVHGSDRTQHENGAFANYIVAKGDLQIRTPDNISDEDAATLGISVGTVGQGLYRTLGLPLPTGDVQASDKYILIHGGSTATGIYGIQYARLSGLKVIATSSPHNFEYLKSLGAEEVFDYKSPTAGPDIRKYTKNSLKLAWDCTGSGGSIIAAGLSSEGGKYAAIMSVNKEEVYSINANVDGPYTTIMYTIFGERFVKWEEWLPDLEEFEFAKKFWEISRGLLADGKLKAPRTIVNKGGDGFEGILKGLDELRANRVSGGKLVYTL</sequence>
<keyword evidence="5" id="KW-1185">Reference proteome</keyword>
<dbReference type="STRING" id="1036611.A0A1L9Q141"/>
<gene>
    <name evidence="4" type="ORF">ASPVEDRAFT_56854</name>
</gene>
<protein>
    <recommendedName>
        <fullName evidence="3">Enoyl reductase (ER) domain-containing protein</fullName>
    </recommendedName>
</protein>
<evidence type="ECO:0000313" key="5">
    <source>
        <dbReference type="Proteomes" id="UP000184073"/>
    </source>
</evidence>
<dbReference type="Proteomes" id="UP000184073">
    <property type="component" value="Unassembled WGS sequence"/>
</dbReference>
<dbReference type="RefSeq" id="XP_040673250.1">
    <property type="nucleotide sequence ID" value="XM_040815264.1"/>
</dbReference>
<dbReference type="InterPro" id="IPR020843">
    <property type="entry name" value="ER"/>
</dbReference>
<keyword evidence="2" id="KW-0560">Oxidoreductase</keyword>
<dbReference type="SMART" id="SM00829">
    <property type="entry name" value="PKS_ER"/>
    <property type="match status" value="1"/>
</dbReference>
<dbReference type="Gene3D" id="3.40.50.720">
    <property type="entry name" value="NAD(P)-binding Rossmann-like Domain"/>
    <property type="match status" value="1"/>
</dbReference>
<feature type="domain" description="Enoyl reductase (ER)" evidence="3">
    <location>
        <begin position="12"/>
        <end position="347"/>
    </location>
</feature>
<evidence type="ECO:0000259" key="3">
    <source>
        <dbReference type="SMART" id="SM00829"/>
    </source>
</evidence>
<dbReference type="Pfam" id="PF08240">
    <property type="entry name" value="ADH_N"/>
    <property type="match status" value="1"/>
</dbReference>
<dbReference type="Gene3D" id="3.90.180.10">
    <property type="entry name" value="Medium-chain alcohol dehydrogenases, catalytic domain"/>
    <property type="match status" value="1"/>
</dbReference>
<dbReference type="AlphaFoldDB" id="A0A1L9Q141"/>
<accession>A0A1L9Q141</accession>